<organism evidence="4">
    <name type="scientific">Picochlorum oklahomense</name>
    <dbReference type="NCBI Taxonomy" id="249345"/>
    <lineage>
        <taxon>Eukaryota</taxon>
        <taxon>Viridiplantae</taxon>
        <taxon>Chlorophyta</taxon>
        <taxon>core chlorophytes</taxon>
        <taxon>Trebouxiophyceae</taxon>
        <taxon>Trebouxiophyceae incertae sedis</taxon>
        <taxon>Picochlorum</taxon>
    </lineage>
</organism>
<name>A0A7S1CUA1_9CHLO</name>
<dbReference type="AlphaFoldDB" id="A0A7S1CUA1"/>
<dbReference type="InterPro" id="IPR000719">
    <property type="entry name" value="Prot_kinase_dom"/>
</dbReference>
<evidence type="ECO:0000313" key="4">
    <source>
        <dbReference type="EMBL" id="CAD8928755.1"/>
    </source>
</evidence>
<reference evidence="4" key="1">
    <citation type="submission" date="2021-01" db="EMBL/GenBank/DDBJ databases">
        <authorList>
            <person name="Corre E."/>
            <person name="Pelletier E."/>
            <person name="Niang G."/>
            <person name="Scheremetjew M."/>
            <person name="Finn R."/>
            <person name="Kale V."/>
            <person name="Holt S."/>
            <person name="Cochrane G."/>
            <person name="Meng A."/>
            <person name="Brown T."/>
            <person name="Cohen L."/>
        </authorList>
    </citation>
    <scope>NUCLEOTIDE SEQUENCE</scope>
    <source>
        <strain evidence="4">CCMP2329</strain>
    </source>
</reference>
<keyword evidence="2" id="KW-0067">ATP-binding</keyword>
<dbReference type="SUPFAM" id="SSF56112">
    <property type="entry name" value="Protein kinase-like (PK-like)"/>
    <property type="match status" value="1"/>
</dbReference>
<dbReference type="PROSITE" id="PS50011">
    <property type="entry name" value="PROTEIN_KINASE_DOM"/>
    <property type="match status" value="1"/>
</dbReference>
<dbReference type="Pfam" id="PF00069">
    <property type="entry name" value="Pkinase"/>
    <property type="match status" value="1"/>
</dbReference>
<dbReference type="InterPro" id="IPR017441">
    <property type="entry name" value="Protein_kinase_ATP_BS"/>
</dbReference>
<feature type="domain" description="Protein kinase" evidence="3">
    <location>
        <begin position="12"/>
        <end position="289"/>
    </location>
</feature>
<dbReference type="SMART" id="SM00220">
    <property type="entry name" value="S_TKc"/>
    <property type="match status" value="1"/>
</dbReference>
<dbReference type="GO" id="GO:0004672">
    <property type="term" value="F:protein kinase activity"/>
    <property type="evidence" value="ECO:0007669"/>
    <property type="project" value="InterPro"/>
</dbReference>
<dbReference type="GO" id="GO:0005524">
    <property type="term" value="F:ATP binding"/>
    <property type="evidence" value="ECO:0007669"/>
    <property type="project" value="UniProtKB-UniRule"/>
</dbReference>
<evidence type="ECO:0000256" key="2">
    <source>
        <dbReference type="PROSITE-ProRule" id="PRU10141"/>
    </source>
</evidence>
<dbReference type="PROSITE" id="PS00107">
    <property type="entry name" value="PROTEIN_KINASE_ATP"/>
    <property type="match status" value="1"/>
</dbReference>
<feature type="binding site" evidence="2">
    <location>
        <position position="42"/>
    </location>
    <ligand>
        <name>ATP</name>
        <dbReference type="ChEBI" id="CHEBI:30616"/>
    </ligand>
</feature>
<gene>
    <name evidence="4" type="ORF">POKL1161_LOCUS1108</name>
</gene>
<accession>A0A7S1CUA1</accession>
<dbReference type="InterPro" id="IPR011009">
    <property type="entry name" value="Kinase-like_dom_sf"/>
</dbReference>
<dbReference type="PANTHER" id="PTHR11909">
    <property type="entry name" value="CASEIN KINASE-RELATED"/>
    <property type="match status" value="1"/>
</dbReference>
<protein>
    <recommendedName>
        <fullName evidence="3">Protein kinase domain-containing protein</fullName>
    </recommendedName>
</protein>
<dbReference type="EMBL" id="HBFV01001566">
    <property type="protein sequence ID" value="CAD8928755.1"/>
    <property type="molecule type" value="Transcribed_RNA"/>
</dbReference>
<dbReference type="Gene3D" id="1.10.510.10">
    <property type="entry name" value="Transferase(Phosphotransferase) domain 1"/>
    <property type="match status" value="1"/>
</dbReference>
<proteinExistence type="inferred from homology"/>
<sequence>MMKKGTVLDKHFVLSEKIGQGQFAEVYAASNVKNQRQIVAVKVDKSRDVKILGREAAILKDLQRSEFVCKFVASGKVKDGRRYCVMELLGDNLSKYMKSKQLELTEIISIAKQILMGIRDIHSAGYVHRDIKPSNCAIRVGGRCMAQWTLLDFGLARKVIGNDGRQMPERKDTSFRGTTGYASINAHDQRDLSWRDDLWSWFYTVVELLQGTLPWKGHRHDESFNAADGPVAQRKRACIKAPELLVPSTAAYFSQIEDINHYLSKLEFDEVPDYLLLRDLLESMEHQQMEANVESESKYQQGYQLQTVSVPRGLETAVQNDNAPKEAMHEEENCTFKQEVNVEDVSKGSAAYEEKCYDNINQLVSILKMGGYSRKGQMVIDTLRDVTPGEAIAIFCDHMNRISIGNPNSADVVEIMKELSGYFAALSRSYQKMS</sequence>
<evidence type="ECO:0000256" key="1">
    <source>
        <dbReference type="ARBA" id="ARBA00005926"/>
    </source>
</evidence>
<dbReference type="InterPro" id="IPR050235">
    <property type="entry name" value="CK1_Ser-Thr_kinase"/>
</dbReference>
<comment type="similarity">
    <text evidence="1">Belongs to the protein kinase superfamily. CK1 Ser/Thr protein kinase family. Casein kinase I subfamily.</text>
</comment>
<evidence type="ECO:0000259" key="3">
    <source>
        <dbReference type="PROSITE" id="PS50011"/>
    </source>
</evidence>
<keyword evidence="2" id="KW-0547">Nucleotide-binding</keyword>